<keyword evidence="1" id="KW-0472">Membrane</keyword>
<evidence type="ECO:0000313" key="3">
    <source>
        <dbReference type="Proteomes" id="UP000035366"/>
    </source>
</evidence>
<gene>
    <name evidence="2" type="ORF">ABB07_04160</name>
</gene>
<feature type="transmembrane region" description="Helical" evidence="1">
    <location>
        <begin position="154"/>
        <end position="174"/>
    </location>
</feature>
<sequence length="263" mass="28215">MRWTRLGHAWQAAGRRFEASAAGRLWGRLSAADFFGHSFQLASLAFLCFFPFLILVTAAFGQNAAHVMAGWLGLNEPAAQAVAGLFKPNPGSVTLTLMSALLLIAGAVAVAGTLQGWYQFLFGVPPRWWRDLGAQLVWLAVLVAYGAARAGAGAALGAQLSSLAGFVLALFFWWGTMRLLLTGAVAWRFLLPAALATGVAWTGLGWFSSRFFSDTIVANNQKYGPVGVVMVILSWLVAVGVVIHLGAVAGHEFARRRAMRSHR</sequence>
<evidence type="ECO:0000256" key="1">
    <source>
        <dbReference type="SAM" id="Phobius"/>
    </source>
</evidence>
<proteinExistence type="predicted"/>
<feature type="transmembrane region" description="Helical" evidence="1">
    <location>
        <begin position="186"/>
        <end position="207"/>
    </location>
</feature>
<name>A0ABN4G619_9ACTN</name>
<keyword evidence="1" id="KW-0812">Transmembrane</keyword>
<feature type="transmembrane region" description="Helical" evidence="1">
    <location>
        <begin position="41"/>
        <end position="61"/>
    </location>
</feature>
<feature type="transmembrane region" description="Helical" evidence="1">
    <location>
        <begin position="227"/>
        <end position="250"/>
    </location>
</feature>
<dbReference type="Proteomes" id="UP000035366">
    <property type="component" value="Chromosome"/>
</dbReference>
<accession>A0ABN4G619</accession>
<keyword evidence="1" id="KW-1133">Transmembrane helix</keyword>
<keyword evidence="3" id="KW-1185">Reference proteome</keyword>
<organism evidence="2 3">
    <name type="scientific">Streptomyces incarnatus</name>
    <dbReference type="NCBI Taxonomy" id="665007"/>
    <lineage>
        <taxon>Bacteria</taxon>
        <taxon>Bacillati</taxon>
        <taxon>Actinomycetota</taxon>
        <taxon>Actinomycetes</taxon>
        <taxon>Kitasatosporales</taxon>
        <taxon>Streptomycetaceae</taxon>
        <taxon>Streptomyces</taxon>
    </lineage>
</organism>
<evidence type="ECO:0000313" key="2">
    <source>
        <dbReference type="EMBL" id="AKJ09240.1"/>
    </source>
</evidence>
<dbReference type="EMBL" id="CP011497">
    <property type="protein sequence ID" value="AKJ09240.1"/>
    <property type="molecule type" value="Genomic_DNA"/>
</dbReference>
<feature type="transmembrane region" description="Helical" evidence="1">
    <location>
        <begin position="95"/>
        <end position="120"/>
    </location>
</feature>
<reference evidence="2 3" key="1">
    <citation type="journal article" date="2015" name="ISME J.">
        <title>Draft Genome Sequence of Streptomyces incarnatus NRRL8089, which Produces the Nucleoside Antibiotic Sinefungin.</title>
        <authorList>
            <person name="Oshima K."/>
            <person name="Hattori M."/>
            <person name="Shimizu H."/>
            <person name="Fukuda K."/>
            <person name="Nemoto M."/>
            <person name="Inagaki K."/>
            <person name="Tamura T."/>
        </authorList>
    </citation>
    <scope>NUCLEOTIDE SEQUENCE [LARGE SCALE GENOMIC DNA]</scope>
    <source>
        <strain evidence="2 3">NRRL 8089</strain>
    </source>
</reference>
<protein>
    <submittedName>
        <fullName evidence="2">Ribonuclease BN</fullName>
    </submittedName>
</protein>